<organism evidence="1 2">
    <name type="scientific">Celeribacter baekdonensis</name>
    <dbReference type="NCBI Taxonomy" id="875171"/>
    <lineage>
        <taxon>Bacteria</taxon>
        <taxon>Pseudomonadati</taxon>
        <taxon>Pseudomonadota</taxon>
        <taxon>Alphaproteobacteria</taxon>
        <taxon>Rhodobacterales</taxon>
        <taxon>Roseobacteraceae</taxon>
        <taxon>Celeribacter</taxon>
    </lineage>
</organism>
<reference evidence="1 2" key="1">
    <citation type="submission" date="2016-10" db="EMBL/GenBank/DDBJ databases">
        <authorList>
            <person name="de Groot N.N."/>
        </authorList>
    </citation>
    <scope>NUCLEOTIDE SEQUENCE [LARGE SCALE GENOMIC DNA]</scope>
    <source>
        <strain evidence="1 2">DSM 27375</strain>
    </source>
</reference>
<dbReference type="Pfam" id="PF05258">
    <property type="entry name" value="DciA"/>
    <property type="match status" value="1"/>
</dbReference>
<evidence type="ECO:0000313" key="2">
    <source>
        <dbReference type="Proteomes" id="UP000182284"/>
    </source>
</evidence>
<gene>
    <name evidence="1" type="ORF">SAMN04488117_10482</name>
</gene>
<dbReference type="AlphaFoldDB" id="A0A1G7KYT7"/>
<dbReference type="EMBL" id="FNBL01000004">
    <property type="protein sequence ID" value="SDF41899.1"/>
    <property type="molecule type" value="Genomic_DNA"/>
</dbReference>
<name>A0A1G7KYT7_9RHOB</name>
<dbReference type="InterPro" id="IPR010593">
    <property type="entry name" value="DUF1159"/>
</dbReference>
<proteinExistence type="predicted"/>
<evidence type="ECO:0000313" key="1">
    <source>
        <dbReference type="EMBL" id="SDF41899.1"/>
    </source>
</evidence>
<dbReference type="OrthoDB" id="7160947at2"/>
<dbReference type="InterPro" id="IPR007922">
    <property type="entry name" value="DciA-like"/>
</dbReference>
<protein>
    <recommendedName>
        <fullName evidence="3">DUF721 domain-containing protein</fullName>
    </recommendedName>
</protein>
<dbReference type="Proteomes" id="UP000182284">
    <property type="component" value="Unassembled WGS sequence"/>
</dbReference>
<dbReference type="RefSeq" id="WP_074643790.1">
    <property type="nucleotide sequence ID" value="NZ_FNBL01000004.1"/>
</dbReference>
<sequence length="178" mass="19647">MADVQTRAKRRKRGFERTSGLLQSKIREATEARGFSETRLLTHWEDIVGAQTAGMSRPIKVSYAKGGFGATLTLLTTGAFAPMVQAEVPKIRERVNAVYGYNAISRIHVTQTAPTGFSEGRVAFSMPKHDHRLVITEDAAEEAKSMSEGAQDEGLRRALEKFAGTFLSRQSTQTKEDK</sequence>
<dbReference type="PIRSF" id="PIRSF032064">
    <property type="entry name" value="UCP032064"/>
    <property type="match status" value="1"/>
</dbReference>
<evidence type="ECO:0008006" key="3">
    <source>
        <dbReference type="Google" id="ProtNLM"/>
    </source>
</evidence>
<accession>A0A1G7KYT7</accession>